<dbReference type="Gene3D" id="1.10.287.130">
    <property type="match status" value="1"/>
</dbReference>
<dbReference type="PROSITE" id="PS50112">
    <property type="entry name" value="PAS"/>
    <property type="match status" value="1"/>
</dbReference>
<dbReference type="RefSeq" id="WP_123121668.1">
    <property type="nucleotide sequence ID" value="NZ_RJJR01000013.1"/>
</dbReference>
<evidence type="ECO:0000256" key="3">
    <source>
        <dbReference type="ARBA" id="ARBA00022553"/>
    </source>
</evidence>
<feature type="domain" description="PAS" evidence="9">
    <location>
        <begin position="7"/>
        <end position="44"/>
    </location>
</feature>
<gene>
    <name evidence="10" type="ORF">EFY79_15670</name>
</gene>
<dbReference type="SMART" id="SM00387">
    <property type="entry name" value="HATPase_c"/>
    <property type="match status" value="1"/>
</dbReference>
<dbReference type="InterPro" id="IPR003594">
    <property type="entry name" value="HATPase_dom"/>
</dbReference>
<evidence type="ECO:0000259" key="9">
    <source>
        <dbReference type="PROSITE" id="PS50112"/>
    </source>
</evidence>
<sequence>MDKLIQEQEKFKAIFQNASLGILVVNDSGNITLANDYLITEFGYDNLDELIGKKMEILIPSRYREVHISERNHFMEQPASRPMGIGRELFGLTKDGVEIPVEVSLSNYTDEQGTFSIAFVMNITARVKAQSILRQQRLQLAAMNKEMESLNAELEKKVAARTAILQETLKKLEESRDELTKALSKEKDLGDMKSAFVSMASHEFRTPLSTILSSASLLAKYKLTSEQEKRDKHIQRIKSSVLNLNNILNEFLSLGKIEDGKIIRHESNFDIKEMISQQVNEMAEFFKKGQKVIYTHTGNQAVFLDEVLFKNILINLLSNAAKFSEENKPITVTTEVTNDALKFCVKDQGMGISTKDQENLFQIFYRASNAINIPGTGLGLHIVAKYVEMMNGKIELKSKLNKGTEINIIFAQ</sequence>
<evidence type="ECO:0000256" key="5">
    <source>
        <dbReference type="ARBA" id="ARBA00022777"/>
    </source>
</evidence>
<dbReference type="InterPro" id="IPR004358">
    <property type="entry name" value="Sig_transdc_His_kin-like_C"/>
</dbReference>
<dbReference type="Proteomes" id="UP000267223">
    <property type="component" value="Unassembled WGS sequence"/>
</dbReference>
<dbReference type="InterPro" id="IPR036890">
    <property type="entry name" value="HATPase_C_sf"/>
</dbReference>
<feature type="coiled-coil region" evidence="7">
    <location>
        <begin position="133"/>
        <end position="189"/>
    </location>
</feature>
<dbReference type="Pfam" id="PF00512">
    <property type="entry name" value="HisKA"/>
    <property type="match status" value="1"/>
</dbReference>
<dbReference type="InterPro" id="IPR050736">
    <property type="entry name" value="Sensor_HK_Regulatory"/>
</dbReference>
<dbReference type="OrthoDB" id="9808408at2"/>
<dbReference type="CDD" id="cd00130">
    <property type="entry name" value="PAS"/>
    <property type="match status" value="1"/>
</dbReference>
<accession>A0A3M9NBD4</accession>
<reference evidence="10 11" key="1">
    <citation type="submission" date="2018-11" db="EMBL/GenBank/DDBJ databases">
        <title>Draft genome sequence of Ferruginibacter sp. BO-59.</title>
        <authorList>
            <person name="Im W.T."/>
        </authorList>
    </citation>
    <scope>NUCLEOTIDE SEQUENCE [LARGE SCALE GENOMIC DNA]</scope>
    <source>
        <strain evidence="10 11">BO-59</strain>
    </source>
</reference>
<proteinExistence type="predicted"/>
<dbReference type="InterPro" id="IPR003661">
    <property type="entry name" value="HisK_dim/P_dom"/>
</dbReference>
<evidence type="ECO:0000256" key="7">
    <source>
        <dbReference type="SAM" id="Coils"/>
    </source>
</evidence>
<dbReference type="Gene3D" id="3.30.565.10">
    <property type="entry name" value="Histidine kinase-like ATPase, C-terminal domain"/>
    <property type="match status" value="1"/>
</dbReference>
<evidence type="ECO:0000256" key="1">
    <source>
        <dbReference type="ARBA" id="ARBA00000085"/>
    </source>
</evidence>
<dbReference type="PANTHER" id="PTHR43711:SF26">
    <property type="entry name" value="SENSOR HISTIDINE KINASE RCSC"/>
    <property type="match status" value="1"/>
</dbReference>
<dbReference type="InterPro" id="IPR013767">
    <property type="entry name" value="PAS_fold"/>
</dbReference>
<dbReference type="GO" id="GO:0000155">
    <property type="term" value="F:phosphorelay sensor kinase activity"/>
    <property type="evidence" value="ECO:0007669"/>
    <property type="project" value="InterPro"/>
</dbReference>
<dbReference type="SMART" id="SM00091">
    <property type="entry name" value="PAS"/>
    <property type="match status" value="1"/>
</dbReference>
<dbReference type="SMART" id="SM00388">
    <property type="entry name" value="HisKA"/>
    <property type="match status" value="1"/>
</dbReference>
<comment type="caution">
    <text evidence="10">The sequence shown here is derived from an EMBL/GenBank/DDBJ whole genome shotgun (WGS) entry which is preliminary data.</text>
</comment>
<dbReference type="SUPFAM" id="SSF47384">
    <property type="entry name" value="Homodimeric domain of signal transducing histidine kinase"/>
    <property type="match status" value="1"/>
</dbReference>
<keyword evidence="4" id="KW-0808">Transferase</keyword>
<keyword evidence="11" id="KW-1185">Reference proteome</keyword>
<dbReference type="CDD" id="cd00075">
    <property type="entry name" value="HATPase"/>
    <property type="match status" value="1"/>
</dbReference>
<protein>
    <recommendedName>
        <fullName evidence="2">histidine kinase</fullName>
        <ecNumber evidence="2">2.7.13.3</ecNumber>
    </recommendedName>
</protein>
<evidence type="ECO:0000259" key="8">
    <source>
        <dbReference type="PROSITE" id="PS50109"/>
    </source>
</evidence>
<evidence type="ECO:0000256" key="4">
    <source>
        <dbReference type="ARBA" id="ARBA00022679"/>
    </source>
</evidence>
<dbReference type="PANTHER" id="PTHR43711">
    <property type="entry name" value="TWO-COMPONENT HISTIDINE KINASE"/>
    <property type="match status" value="1"/>
</dbReference>
<dbReference type="PRINTS" id="PR00344">
    <property type="entry name" value="BCTRLSENSOR"/>
</dbReference>
<dbReference type="Gene3D" id="3.30.450.20">
    <property type="entry name" value="PAS domain"/>
    <property type="match status" value="1"/>
</dbReference>
<keyword evidence="5 10" id="KW-0418">Kinase</keyword>
<organism evidence="10 11">
    <name type="scientific">Hanamia caeni</name>
    <dbReference type="NCBI Taxonomy" id="2294116"/>
    <lineage>
        <taxon>Bacteria</taxon>
        <taxon>Pseudomonadati</taxon>
        <taxon>Bacteroidota</taxon>
        <taxon>Chitinophagia</taxon>
        <taxon>Chitinophagales</taxon>
        <taxon>Chitinophagaceae</taxon>
        <taxon>Hanamia</taxon>
    </lineage>
</organism>
<dbReference type="EC" id="2.7.13.3" evidence="2"/>
<dbReference type="Pfam" id="PF02518">
    <property type="entry name" value="HATPase_c"/>
    <property type="match status" value="1"/>
</dbReference>
<evidence type="ECO:0000256" key="6">
    <source>
        <dbReference type="ARBA" id="ARBA00023012"/>
    </source>
</evidence>
<dbReference type="SUPFAM" id="SSF55785">
    <property type="entry name" value="PYP-like sensor domain (PAS domain)"/>
    <property type="match status" value="1"/>
</dbReference>
<dbReference type="CDD" id="cd00082">
    <property type="entry name" value="HisKA"/>
    <property type="match status" value="1"/>
</dbReference>
<dbReference type="EMBL" id="RJJR01000013">
    <property type="protein sequence ID" value="RNI34607.1"/>
    <property type="molecule type" value="Genomic_DNA"/>
</dbReference>
<dbReference type="NCBIfam" id="TIGR00229">
    <property type="entry name" value="sensory_box"/>
    <property type="match status" value="1"/>
</dbReference>
<evidence type="ECO:0000313" key="11">
    <source>
        <dbReference type="Proteomes" id="UP000267223"/>
    </source>
</evidence>
<comment type="catalytic activity">
    <reaction evidence="1">
        <text>ATP + protein L-histidine = ADP + protein N-phospho-L-histidine.</text>
        <dbReference type="EC" id="2.7.13.3"/>
    </reaction>
</comment>
<keyword evidence="3" id="KW-0597">Phosphoprotein</keyword>
<evidence type="ECO:0000256" key="2">
    <source>
        <dbReference type="ARBA" id="ARBA00012438"/>
    </source>
</evidence>
<feature type="domain" description="Histidine kinase" evidence="8">
    <location>
        <begin position="199"/>
        <end position="412"/>
    </location>
</feature>
<name>A0A3M9NBD4_9BACT</name>
<dbReference type="InterPro" id="IPR000014">
    <property type="entry name" value="PAS"/>
</dbReference>
<dbReference type="AlphaFoldDB" id="A0A3M9NBD4"/>
<dbReference type="SUPFAM" id="SSF55874">
    <property type="entry name" value="ATPase domain of HSP90 chaperone/DNA topoisomerase II/histidine kinase"/>
    <property type="match status" value="1"/>
</dbReference>
<dbReference type="InterPro" id="IPR035965">
    <property type="entry name" value="PAS-like_dom_sf"/>
</dbReference>
<dbReference type="PROSITE" id="PS50109">
    <property type="entry name" value="HIS_KIN"/>
    <property type="match status" value="1"/>
</dbReference>
<keyword evidence="7" id="KW-0175">Coiled coil</keyword>
<dbReference type="InterPro" id="IPR036097">
    <property type="entry name" value="HisK_dim/P_sf"/>
</dbReference>
<evidence type="ECO:0000313" key="10">
    <source>
        <dbReference type="EMBL" id="RNI34607.1"/>
    </source>
</evidence>
<dbReference type="GO" id="GO:0006355">
    <property type="term" value="P:regulation of DNA-templated transcription"/>
    <property type="evidence" value="ECO:0007669"/>
    <property type="project" value="InterPro"/>
</dbReference>
<dbReference type="InterPro" id="IPR005467">
    <property type="entry name" value="His_kinase_dom"/>
</dbReference>
<dbReference type="Pfam" id="PF00989">
    <property type="entry name" value="PAS"/>
    <property type="match status" value="1"/>
</dbReference>
<keyword evidence="6" id="KW-0902">Two-component regulatory system</keyword>